<dbReference type="Proteomes" id="UP000323930">
    <property type="component" value="Unassembled WGS sequence"/>
</dbReference>
<dbReference type="OrthoDB" id="1161684at2"/>
<name>A0A5D0HUB7_9FLAO</name>
<evidence type="ECO:0000313" key="1">
    <source>
        <dbReference type="EMBL" id="TYA74510.1"/>
    </source>
</evidence>
<evidence type="ECO:0000313" key="2">
    <source>
        <dbReference type="Proteomes" id="UP000323930"/>
    </source>
</evidence>
<gene>
    <name evidence="1" type="ORF">FUA24_14405</name>
</gene>
<protein>
    <submittedName>
        <fullName evidence="1">Uncharacterized protein</fullName>
    </submittedName>
</protein>
<dbReference type="RefSeq" id="WP_148543515.1">
    <property type="nucleotide sequence ID" value="NZ_VSDQ01000679.1"/>
</dbReference>
<dbReference type="EMBL" id="VSDQ01000679">
    <property type="protein sequence ID" value="TYA74510.1"/>
    <property type="molecule type" value="Genomic_DNA"/>
</dbReference>
<keyword evidence="2" id="KW-1185">Reference proteome</keyword>
<comment type="caution">
    <text evidence="1">The sequence shown here is derived from an EMBL/GenBank/DDBJ whole genome shotgun (WGS) entry which is preliminary data.</text>
</comment>
<accession>A0A5D0HUB7</accession>
<organism evidence="1 2">
    <name type="scientific">Seonamhaeicola marinus</name>
    <dbReference type="NCBI Taxonomy" id="1912246"/>
    <lineage>
        <taxon>Bacteria</taxon>
        <taxon>Pseudomonadati</taxon>
        <taxon>Bacteroidota</taxon>
        <taxon>Flavobacteriia</taxon>
        <taxon>Flavobacteriales</taxon>
        <taxon>Flavobacteriaceae</taxon>
    </lineage>
</organism>
<dbReference type="AlphaFoldDB" id="A0A5D0HUB7"/>
<sequence>MKTKITLLSISFLFLGYLCFAQKKNDAKSFIESSAIIKKYHNINELKEMPKGELLGLYMERINALTKIIPYIAFATKPGVTMDNYGIPNSNENRKRLENQHENTEEYIEETFKFQKAILPYSDTNKLVSAVLFYEDVMKSIHHFEEFN</sequence>
<proteinExistence type="predicted"/>
<reference evidence="1 2" key="1">
    <citation type="submission" date="2019-08" db="EMBL/GenBank/DDBJ databases">
        <title>Seonamhaeicola sediminis sp. nov., isolated from marine sediment.</title>
        <authorList>
            <person name="Cao W.R."/>
        </authorList>
    </citation>
    <scope>NUCLEOTIDE SEQUENCE [LARGE SCALE GENOMIC DNA]</scope>
    <source>
        <strain evidence="1 2">B011</strain>
    </source>
</reference>